<dbReference type="Proteomes" id="UP001163823">
    <property type="component" value="Chromosome 4"/>
</dbReference>
<dbReference type="PANTHER" id="PTHR21726">
    <property type="entry name" value="PHOSPHATIDYLINOSITOL N-ACETYLGLUCOSAMINYLTRANSFERASE SUBUNIT P DOWN SYNDROME CRITICAL REGION PROTEIN 5 -RELATED"/>
    <property type="match status" value="1"/>
</dbReference>
<feature type="domain" description="DUF3741" evidence="3">
    <location>
        <begin position="96"/>
        <end position="122"/>
    </location>
</feature>
<organism evidence="4 5">
    <name type="scientific">Quillaja saponaria</name>
    <name type="common">Soap bark tree</name>
    <dbReference type="NCBI Taxonomy" id="32244"/>
    <lineage>
        <taxon>Eukaryota</taxon>
        <taxon>Viridiplantae</taxon>
        <taxon>Streptophyta</taxon>
        <taxon>Embryophyta</taxon>
        <taxon>Tracheophyta</taxon>
        <taxon>Spermatophyta</taxon>
        <taxon>Magnoliopsida</taxon>
        <taxon>eudicotyledons</taxon>
        <taxon>Gunneridae</taxon>
        <taxon>Pentapetalae</taxon>
        <taxon>rosids</taxon>
        <taxon>fabids</taxon>
        <taxon>Fabales</taxon>
        <taxon>Quillajaceae</taxon>
        <taxon>Quillaja</taxon>
    </lineage>
</organism>
<feature type="region of interest" description="Disordered" evidence="1">
    <location>
        <begin position="296"/>
        <end position="315"/>
    </location>
</feature>
<evidence type="ECO:0000313" key="4">
    <source>
        <dbReference type="EMBL" id="KAJ7971232.1"/>
    </source>
</evidence>
<keyword evidence="5" id="KW-1185">Reference proteome</keyword>
<evidence type="ECO:0000259" key="3">
    <source>
        <dbReference type="Pfam" id="PF14383"/>
    </source>
</evidence>
<gene>
    <name evidence="4" type="ORF">O6P43_009293</name>
</gene>
<dbReference type="Pfam" id="PF14309">
    <property type="entry name" value="DUF4378"/>
    <property type="match status" value="1"/>
</dbReference>
<feature type="region of interest" description="Disordered" evidence="1">
    <location>
        <begin position="445"/>
        <end position="467"/>
    </location>
</feature>
<dbReference type="AlphaFoldDB" id="A0AAD7PY03"/>
<dbReference type="KEGG" id="qsa:O6P43_009293"/>
<comment type="caution">
    <text evidence="4">The sequence shown here is derived from an EMBL/GenBank/DDBJ whole genome shotgun (WGS) entry which is preliminary data.</text>
</comment>
<accession>A0AAD7PY03</accession>
<proteinExistence type="predicted"/>
<protein>
    <submittedName>
        <fullName evidence="4">DnaA initiator-associating protein</fullName>
    </submittedName>
</protein>
<sequence>MNDTKGKTSSYLAITEKKTQRPAACVGIFFQLFDWNRWLAKKKLSSKKFLPPARAKQAAKKFKGDEKMPGSKHHLIANENNGGFPITKNGNRSMDIEQKHEMRAPSLVARLMGLESIPSVHRGKTKNASLSDMCDDRKKKLVGNQSESGREDVNLEMGIVKHESRPQKLQKMASYERRAATRIGAEALQIKKGLEAIPPDLLKSSGYDASAVEPLTSEGSCKKCVNLLDEVDCAPNIEEQPACLPSILLNVVNASSLASVQRKSRSLVSSHEHERDVDSQRSQAQLISFVAQRKGKNNIQPSPPCRPQKDESSTISFKHRIRVQDQMSLRSDRILPTSKISNLQSKRVSSAANAAGGTKDFVALNRNLRSRTRPRMPSKVDNSMFDMERRSCNGQDNALPQVRRLVRKRRTSNVSTQVENTDSINSTSMKQRNILCDTLGGKKRNLNAPSVDHPSVKSKSGGLGETDKVNEHKVTDVISFTFNSPLKNKTAIPAEKDEKSMDEATTYIKTPFPLTGDALGALLEQKLKELTYQADEEFDTGAPPKPSTAMILQELISALTAENSICHDRHMVNADLDFTYDTFWFGHEQQSSFCLCQNETRRERLLAVSCDGNHHSPGSILEASFSSSSLDESSGHGLHLDSMDYSYNQSQLSGPDADLFDSATSSNRQKASKEAINDLTNYVPRLLQIVNLSGARYTRSKLAQANDVILNAELLFGNATVQNLDGMRSLFIARFLVDELENFSNAMWTYFKGIMGFEFLKEGSRIQGFLFDCVIEYLELKYCRFCNCGFNAWKKLPVGIKAETLIQEVEQQIKKWACMAGMVPDEIIEMEMSHSLGKWT</sequence>
<dbReference type="InterPro" id="IPR032795">
    <property type="entry name" value="DUF3741-assoc"/>
</dbReference>
<name>A0AAD7PY03_QUISA</name>
<dbReference type="InterPro" id="IPR025486">
    <property type="entry name" value="DUF4378"/>
</dbReference>
<evidence type="ECO:0000256" key="1">
    <source>
        <dbReference type="SAM" id="MobiDB-lite"/>
    </source>
</evidence>
<evidence type="ECO:0000313" key="5">
    <source>
        <dbReference type="Proteomes" id="UP001163823"/>
    </source>
</evidence>
<evidence type="ECO:0000259" key="2">
    <source>
        <dbReference type="Pfam" id="PF14309"/>
    </source>
</evidence>
<feature type="domain" description="DUF4378" evidence="2">
    <location>
        <begin position="707"/>
        <end position="840"/>
    </location>
</feature>
<dbReference type="PANTHER" id="PTHR21726:SF61">
    <property type="entry name" value="DNAA INITIATOR-ASSOCIATING PROTEIN"/>
    <property type="match status" value="1"/>
</dbReference>
<dbReference type="EMBL" id="JARAOO010000004">
    <property type="protein sequence ID" value="KAJ7971232.1"/>
    <property type="molecule type" value="Genomic_DNA"/>
</dbReference>
<reference evidence="4" key="1">
    <citation type="journal article" date="2023" name="Science">
        <title>Elucidation of the pathway for biosynthesis of saponin adjuvants from the soapbark tree.</title>
        <authorList>
            <person name="Reed J."/>
            <person name="Orme A."/>
            <person name="El-Demerdash A."/>
            <person name="Owen C."/>
            <person name="Martin L.B.B."/>
            <person name="Misra R.C."/>
            <person name="Kikuchi S."/>
            <person name="Rejzek M."/>
            <person name="Martin A.C."/>
            <person name="Harkess A."/>
            <person name="Leebens-Mack J."/>
            <person name="Louveau T."/>
            <person name="Stephenson M.J."/>
            <person name="Osbourn A."/>
        </authorList>
    </citation>
    <scope>NUCLEOTIDE SEQUENCE</scope>
    <source>
        <strain evidence="4">S10</strain>
    </source>
</reference>
<dbReference type="Pfam" id="PF14383">
    <property type="entry name" value="VARLMGL"/>
    <property type="match status" value="1"/>
</dbReference>